<dbReference type="OrthoDB" id="2282727at2759"/>
<name>A0A367KLI9_RHIST</name>
<protein>
    <submittedName>
        <fullName evidence="1">Uncharacterized protein</fullName>
    </submittedName>
</protein>
<sequence>MIAALAFIIFYYQRRRRSRLNGSTQKSTKDNYKSWTSFSTLNNTETHFSQPPPAYSSTREKRFTADTLVAEPTWELLKKQYSPQLAMSPSLIESDVYQSHAFISPSDTLIDHADSKLPRKIELYDPQVNLVSSDYEDEELKYNNTEYPKERALHNTEQDIV</sequence>
<comment type="caution">
    <text evidence="1">The sequence shown here is derived from an EMBL/GenBank/DDBJ whole genome shotgun (WGS) entry which is preliminary data.</text>
</comment>
<organism evidence="1 2">
    <name type="scientific">Rhizopus stolonifer</name>
    <name type="common">Rhizopus nigricans</name>
    <dbReference type="NCBI Taxonomy" id="4846"/>
    <lineage>
        <taxon>Eukaryota</taxon>
        <taxon>Fungi</taxon>
        <taxon>Fungi incertae sedis</taxon>
        <taxon>Mucoromycota</taxon>
        <taxon>Mucoromycotina</taxon>
        <taxon>Mucoromycetes</taxon>
        <taxon>Mucorales</taxon>
        <taxon>Mucorineae</taxon>
        <taxon>Rhizopodaceae</taxon>
        <taxon>Rhizopus</taxon>
    </lineage>
</organism>
<gene>
    <name evidence="1" type="ORF">CU098_005788</name>
</gene>
<evidence type="ECO:0000313" key="1">
    <source>
        <dbReference type="EMBL" id="RCI02712.1"/>
    </source>
</evidence>
<keyword evidence="2" id="KW-1185">Reference proteome</keyword>
<reference evidence="1 2" key="1">
    <citation type="journal article" date="2018" name="G3 (Bethesda)">
        <title>Phylogenetic and Phylogenomic Definition of Rhizopus Species.</title>
        <authorList>
            <person name="Gryganskyi A.P."/>
            <person name="Golan J."/>
            <person name="Dolatabadi S."/>
            <person name="Mondo S."/>
            <person name="Robb S."/>
            <person name="Idnurm A."/>
            <person name="Muszewska A."/>
            <person name="Steczkiewicz K."/>
            <person name="Masonjones S."/>
            <person name="Liao H.L."/>
            <person name="Gajdeczka M.T."/>
            <person name="Anike F."/>
            <person name="Vuek A."/>
            <person name="Anishchenko I.M."/>
            <person name="Voigt K."/>
            <person name="de Hoog G.S."/>
            <person name="Smith M.E."/>
            <person name="Heitman J."/>
            <person name="Vilgalys R."/>
            <person name="Stajich J.E."/>
        </authorList>
    </citation>
    <scope>NUCLEOTIDE SEQUENCE [LARGE SCALE GENOMIC DNA]</scope>
    <source>
        <strain evidence="1 2">LSU 92-RS-03</strain>
    </source>
</reference>
<dbReference type="Proteomes" id="UP000253551">
    <property type="component" value="Unassembled WGS sequence"/>
</dbReference>
<evidence type="ECO:0000313" key="2">
    <source>
        <dbReference type="Proteomes" id="UP000253551"/>
    </source>
</evidence>
<proteinExistence type="predicted"/>
<accession>A0A367KLI9</accession>
<dbReference type="AlphaFoldDB" id="A0A367KLI9"/>
<dbReference type="EMBL" id="PJQM01001289">
    <property type="protein sequence ID" value="RCI02712.1"/>
    <property type="molecule type" value="Genomic_DNA"/>
</dbReference>